<dbReference type="InterPro" id="IPR023415">
    <property type="entry name" value="LDLR_class-A_CS"/>
</dbReference>
<dbReference type="InterPro" id="IPR016186">
    <property type="entry name" value="C-type_lectin-like/link_sf"/>
</dbReference>
<dbReference type="Gene3D" id="2.70.170.10">
    <property type="entry name" value="Neurotransmitter-gated ion-channel ligand-binding domain"/>
    <property type="match status" value="1"/>
</dbReference>
<reference evidence="8 9" key="2">
    <citation type="submission" date="2019-01" db="EMBL/GenBank/DDBJ databases">
        <title>The decoding of complex shrimp genome reveals the adaptation for benthos swimmer, frequently molting mechanism and breeding impact on genome.</title>
        <authorList>
            <person name="Sun Y."/>
            <person name="Gao Y."/>
            <person name="Yu Y."/>
        </authorList>
    </citation>
    <scope>NUCLEOTIDE SEQUENCE [LARGE SCALE GENOMIC DNA]</scope>
    <source>
        <tissue evidence="8">Muscle</tissue>
    </source>
</reference>
<keyword evidence="2" id="KW-0479">Metal-binding</keyword>
<dbReference type="PROSITE" id="PS01209">
    <property type="entry name" value="LDLRA_1"/>
    <property type="match status" value="1"/>
</dbReference>
<reference evidence="8 9" key="1">
    <citation type="submission" date="2018-04" db="EMBL/GenBank/DDBJ databases">
        <authorList>
            <person name="Zhang X."/>
            <person name="Yuan J."/>
            <person name="Li F."/>
            <person name="Xiang J."/>
        </authorList>
    </citation>
    <scope>NUCLEOTIDE SEQUENCE [LARGE SCALE GENOMIC DNA]</scope>
    <source>
        <tissue evidence="8">Muscle</tissue>
    </source>
</reference>
<dbReference type="SUPFAM" id="SSF56436">
    <property type="entry name" value="C-type lectin-like"/>
    <property type="match status" value="1"/>
</dbReference>
<comment type="caution">
    <text evidence="8">The sequence shown here is derived from an EMBL/GenBank/DDBJ whole genome shotgun (WGS) entry which is preliminary data.</text>
</comment>
<dbReference type="GO" id="GO:0030246">
    <property type="term" value="F:carbohydrate binding"/>
    <property type="evidence" value="ECO:0007669"/>
    <property type="project" value="UniProtKB-KW"/>
</dbReference>
<keyword evidence="4 6" id="KW-1015">Disulfide bond</keyword>
<dbReference type="Pfam" id="PF00057">
    <property type="entry name" value="Ldl_recept_a"/>
    <property type="match status" value="1"/>
</dbReference>
<dbReference type="CDD" id="cd00112">
    <property type="entry name" value="LDLa"/>
    <property type="match status" value="1"/>
</dbReference>
<dbReference type="Gene3D" id="2.60.120.200">
    <property type="match status" value="1"/>
</dbReference>
<dbReference type="SMART" id="SM00159">
    <property type="entry name" value="PTX"/>
    <property type="match status" value="1"/>
</dbReference>
<dbReference type="InterPro" id="IPR001759">
    <property type="entry name" value="PTX_dom"/>
</dbReference>
<gene>
    <name evidence="8" type="ORF">C7M84_006950</name>
</gene>
<proteinExistence type="predicted"/>
<dbReference type="InterPro" id="IPR001304">
    <property type="entry name" value="C-type_lectin-like"/>
</dbReference>
<evidence type="ECO:0000256" key="3">
    <source>
        <dbReference type="ARBA" id="ARBA00022837"/>
    </source>
</evidence>
<evidence type="ECO:0000256" key="2">
    <source>
        <dbReference type="ARBA" id="ARBA00022723"/>
    </source>
</evidence>
<feature type="domain" description="C-type lectin" evidence="7">
    <location>
        <begin position="249"/>
        <end position="342"/>
    </location>
</feature>
<dbReference type="PANTHER" id="PTHR19277:SF161">
    <property type="entry name" value="LAMININ G DOMAIN-CONTAINING PROTEIN"/>
    <property type="match status" value="1"/>
</dbReference>
<evidence type="ECO:0000313" key="9">
    <source>
        <dbReference type="Proteomes" id="UP000283509"/>
    </source>
</evidence>
<dbReference type="InterPro" id="IPR006202">
    <property type="entry name" value="Neur_chan_lig-bd"/>
</dbReference>
<dbReference type="GO" id="GO:0016020">
    <property type="term" value="C:membrane"/>
    <property type="evidence" value="ECO:0007669"/>
    <property type="project" value="InterPro"/>
</dbReference>
<keyword evidence="3" id="KW-0106">Calcium</keyword>
<dbReference type="OrthoDB" id="6347073at2759"/>
<dbReference type="Pfam" id="PF02931">
    <property type="entry name" value="Neur_chan_LBD"/>
    <property type="match status" value="1"/>
</dbReference>
<keyword evidence="8" id="KW-0430">Lectin</keyword>
<dbReference type="Proteomes" id="UP000283509">
    <property type="component" value="Unassembled WGS sequence"/>
</dbReference>
<sequence>MASGSGSPACGARGVQVLRFQADGIARESTMAEYRGALDRGRRMPSVTLCGRFKLHLLHSYGTFFQLYDRPTDQYGMLIANAEAKMAELAQNFPMVWLDRITPGLVHTWRIHRLKKSLWAFRWYLLCFSYDHRSQVITSYIDGELQQRQVYDIGRPVSGDYARLGQNRDPQHSFCGDLTQVNVWDRALSEGEVLEIARCRTDPQGNYISWEAGWTLRNVTSLDVTLESLCDSDVGPKYFWFPALTDAVAQYVCEALGTHLPFASSMEEALAWHRRAAEAYPDSQNCATDYWTSLNDKEEEGVWRRHDGRAVNTTFWAPHEPSGIIYENCAAIGTFGTGDIDCATNIYCAVCVFEEQQRFSLLGTCERELRNVYFVAYQRAIGEITFVGYGQYHILRERGAWTWLNVVHNTTVAKMESTAPDYPMGRRWWVLERTLLLSPCLPDQFSCDDATCIPLARRCDLTYDCRDNSDEADCELVAIPGGYQRHLPPRPGRNTSASLPVAATIVVESMGVRTLNLAMQVSHEITLTWRDNRLHYENLKVDEILNVLPLSTSTKLWIPVVHFVNTDTYMHTELDENTVVYVTRLANASRRDDAAPAEGNSRWLPVDIYSGEDNPLSSKRKYGIVYNCVFDLGTSRHAWREFEAKIS</sequence>
<evidence type="ECO:0000256" key="5">
    <source>
        <dbReference type="ARBA" id="ARBA00023180"/>
    </source>
</evidence>
<evidence type="ECO:0000259" key="7">
    <source>
        <dbReference type="PROSITE" id="PS50041"/>
    </source>
</evidence>
<dbReference type="AlphaFoldDB" id="A0A3R7QQC1"/>
<keyword evidence="5" id="KW-0325">Glycoprotein</keyword>
<evidence type="ECO:0000313" key="8">
    <source>
        <dbReference type="EMBL" id="ROT74538.1"/>
    </source>
</evidence>
<dbReference type="PROSITE" id="PS50041">
    <property type="entry name" value="C_TYPE_LECTIN_2"/>
    <property type="match status" value="1"/>
</dbReference>
<dbReference type="SUPFAM" id="SSF63712">
    <property type="entry name" value="Nicotinic receptor ligand binding domain-like"/>
    <property type="match status" value="1"/>
</dbReference>
<dbReference type="InterPro" id="IPR016187">
    <property type="entry name" value="CTDL_fold"/>
</dbReference>
<dbReference type="Pfam" id="PF00059">
    <property type="entry name" value="Lectin_C"/>
    <property type="match status" value="1"/>
</dbReference>
<dbReference type="GO" id="GO:0005230">
    <property type="term" value="F:extracellular ligand-gated monoatomic ion channel activity"/>
    <property type="evidence" value="ECO:0007669"/>
    <property type="project" value="InterPro"/>
</dbReference>
<dbReference type="InterPro" id="IPR036055">
    <property type="entry name" value="LDL_receptor-like_sf"/>
</dbReference>
<dbReference type="CDD" id="cd00037">
    <property type="entry name" value="CLECT"/>
    <property type="match status" value="1"/>
</dbReference>
<dbReference type="PANTHER" id="PTHR19277">
    <property type="entry name" value="PENTRAXIN"/>
    <property type="match status" value="1"/>
</dbReference>
<dbReference type="Pfam" id="PF13385">
    <property type="entry name" value="Laminin_G_3"/>
    <property type="match status" value="1"/>
</dbReference>
<dbReference type="PROSITE" id="PS50068">
    <property type="entry name" value="LDLRA_2"/>
    <property type="match status" value="1"/>
</dbReference>
<dbReference type="SUPFAM" id="SSF49899">
    <property type="entry name" value="Concanavalin A-like lectins/glucanases"/>
    <property type="match status" value="1"/>
</dbReference>
<dbReference type="InterPro" id="IPR036734">
    <property type="entry name" value="Neur_chan_lig-bd_sf"/>
</dbReference>
<dbReference type="InterPro" id="IPR002172">
    <property type="entry name" value="LDrepeatLR_classA_rpt"/>
</dbReference>
<dbReference type="InterPro" id="IPR013320">
    <property type="entry name" value="ConA-like_dom_sf"/>
</dbReference>
<feature type="disulfide bond" evidence="6">
    <location>
        <begin position="447"/>
        <end position="465"/>
    </location>
</feature>
<evidence type="ECO:0000256" key="1">
    <source>
        <dbReference type="ARBA" id="ARBA00001913"/>
    </source>
</evidence>
<comment type="cofactor">
    <cofactor evidence="1">
        <name>Ca(2+)</name>
        <dbReference type="ChEBI" id="CHEBI:29108"/>
    </cofactor>
</comment>
<dbReference type="STRING" id="6689.A0A3R7QQC1"/>
<feature type="disulfide bond" evidence="6">
    <location>
        <begin position="440"/>
        <end position="452"/>
    </location>
</feature>
<evidence type="ECO:0000256" key="4">
    <source>
        <dbReference type="ARBA" id="ARBA00023157"/>
    </source>
</evidence>
<feature type="disulfide bond" evidence="6">
    <location>
        <begin position="459"/>
        <end position="474"/>
    </location>
</feature>
<accession>A0A3R7QQC1</accession>
<dbReference type="EMBL" id="QCYY01001879">
    <property type="protein sequence ID" value="ROT74538.1"/>
    <property type="molecule type" value="Genomic_DNA"/>
</dbReference>
<organism evidence="8 9">
    <name type="scientific">Penaeus vannamei</name>
    <name type="common">Whiteleg shrimp</name>
    <name type="synonym">Litopenaeus vannamei</name>
    <dbReference type="NCBI Taxonomy" id="6689"/>
    <lineage>
        <taxon>Eukaryota</taxon>
        <taxon>Metazoa</taxon>
        <taxon>Ecdysozoa</taxon>
        <taxon>Arthropoda</taxon>
        <taxon>Crustacea</taxon>
        <taxon>Multicrustacea</taxon>
        <taxon>Malacostraca</taxon>
        <taxon>Eumalacostraca</taxon>
        <taxon>Eucarida</taxon>
        <taxon>Decapoda</taxon>
        <taxon>Dendrobranchiata</taxon>
        <taxon>Penaeoidea</taxon>
        <taxon>Penaeidae</taxon>
        <taxon>Penaeus</taxon>
    </lineage>
</organism>
<dbReference type="SUPFAM" id="SSF57424">
    <property type="entry name" value="LDL receptor-like module"/>
    <property type="match status" value="1"/>
</dbReference>
<dbReference type="GO" id="GO:0046872">
    <property type="term" value="F:metal ion binding"/>
    <property type="evidence" value="ECO:0007669"/>
    <property type="project" value="UniProtKB-KW"/>
</dbReference>
<dbReference type="Gene3D" id="4.10.400.10">
    <property type="entry name" value="Low-density Lipoprotein Receptor"/>
    <property type="match status" value="1"/>
</dbReference>
<name>A0A3R7QQC1_PENVA</name>
<keyword evidence="9" id="KW-1185">Reference proteome</keyword>
<dbReference type="Gene3D" id="3.10.100.10">
    <property type="entry name" value="Mannose-Binding Protein A, subunit A"/>
    <property type="match status" value="1"/>
</dbReference>
<protein>
    <submittedName>
        <fullName evidence="8">Putative C-type lectin domain family 17, member A</fullName>
    </submittedName>
</protein>
<dbReference type="InterPro" id="IPR051360">
    <property type="entry name" value="Neuronal_Pentraxin_Related"/>
</dbReference>
<evidence type="ECO:0000256" key="6">
    <source>
        <dbReference type="PROSITE-ProRule" id="PRU00124"/>
    </source>
</evidence>
<dbReference type="SMART" id="SM00192">
    <property type="entry name" value="LDLa"/>
    <property type="match status" value="1"/>
</dbReference>